<accession>A0A171DGX7</accession>
<dbReference type="EMBL" id="FITM01000115">
    <property type="protein sequence ID" value="SAY39012.1"/>
    <property type="molecule type" value="Genomic_DNA"/>
</dbReference>
<feature type="non-terminal residue" evidence="1">
    <location>
        <position position="1"/>
    </location>
</feature>
<sequence>SESPAVVKALLDAGANLEAKDQTGQTARDLIRENDDLRGTDVYRLLTRR</sequence>
<reference evidence="2" key="1">
    <citation type="submission" date="2016-02" db="EMBL/GenBank/DDBJ databases">
        <authorList>
            <person name="liu f."/>
        </authorList>
    </citation>
    <scope>NUCLEOTIDE SEQUENCE [LARGE SCALE GENOMIC DNA]</scope>
</reference>
<dbReference type="Proteomes" id="UP000182631">
    <property type="component" value="Unassembled WGS sequence"/>
</dbReference>
<evidence type="ECO:0000313" key="2">
    <source>
        <dbReference type="Proteomes" id="UP000182631"/>
    </source>
</evidence>
<organism evidence="1 2">
    <name type="scientific">Candidatus Synechococcus spongiarum</name>
    <dbReference type="NCBI Taxonomy" id="431041"/>
    <lineage>
        <taxon>Bacteria</taxon>
        <taxon>Bacillati</taxon>
        <taxon>Cyanobacteriota</taxon>
        <taxon>Cyanophyceae</taxon>
        <taxon>Synechococcales</taxon>
        <taxon>Synechococcaceae</taxon>
        <taxon>Synechococcus</taxon>
    </lineage>
</organism>
<proteinExistence type="predicted"/>
<dbReference type="SUPFAM" id="SSF48403">
    <property type="entry name" value="Ankyrin repeat"/>
    <property type="match status" value="1"/>
</dbReference>
<dbReference type="InterPro" id="IPR036770">
    <property type="entry name" value="Ankyrin_rpt-contain_sf"/>
</dbReference>
<dbReference type="Gene3D" id="1.25.40.20">
    <property type="entry name" value="Ankyrin repeat-containing domain"/>
    <property type="match status" value="1"/>
</dbReference>
<keyword evidence="2" id="KW-1185">Reference proteome</keyword>
<protein>
    <submittedName>
        <fullName evidence="1">Uncharacterized protein</fullName>
    </submittedName>
</protein>
<evidence type="ECO:0000313" key="1">
    <source>
        <dbReference type="EMBL" id="SAY39012.1"/>
    </source>
</evidence>
<gene>
    <name evidence="1" type="ORF">FLM9_1059</name>
</gene>
<dbReference type="AlphaFoldDB" id="A0A171DGX7"/>
<name>A0A171DGX7_9SYNE</name>